<dbReference type="EMBL" id="QTSX02007151">
    <property type="protein sequence ID" value="KAJ9050509.1"/>
    <property type="molecule type" value="Genomic_DNA"/>
</dbReference>
<protein>
    <submittedName>
        <fullName evidence="1">Uncharacterized protein</fullName>
    </submittedName>
</protein>
<dbReference type="Proteomes" id="UP001165960">
    <property type="component" value="Unassembled WGS sequence"/>
</dbReference>
<keyword evidence="2" id="KW-1185">Reference proteome</keyword>
<sequence length="905" mass="99270">MKTARYEDKSKKRRRGAVADDPKPSANKATDEILKFTPNLVSEASLKPNDPHDTISLVGISNSDLSDTSAVLPKEKRKKLRANTSSVLSETFLRELNEEPVGALPPKSPAFIPSVQNIIKNNGADKNPKISKRYMAKRDTRYRSGADYPQLLATGNDLSIGSVFNLTASSIGASTNKTISPNKTLPGPIDRSNKEKIRFTRTQPKAKNSLKAPENDILTLKPGDILFNSIPKETETNSPAKVLPSTPEETHPFISQPPDISAQFVKDHLVSSFDKNINDISPAKSLQTKDSVVEKTKRKVPLKKRASKASSEVPAEPNNVPKKPASKAPTSRTIEKPAAKSNETSPNFDLDLSLLFEDPAFPTPTKVSTAVSEKPTLIAKPRGRPTTKKKDDSLLVEEVPATTVNAIAKHNGEVPVTKDDPLQVEEIQTKKADDISKPKLRAATTKKDVSLQLEEVPVIKANVVAKSNGKVPVTKDDPLQVEEIQTKKADNIAKPKAKTATKKKGGSLQLEGVPAKKANAVAKPNRKATANKDDPLQLEKIQTKKADDIAKPRAKTATKKQDASFLLEESPQIPIQVSKIPPDYANVPRPPKKVVGDLGRRKPRDPLPKSQETSQDISHKTVIKVPIKLAEPSQILEEDLSFTQTPIPLNLSRLNRVKTIPVSFSKASRSVASPVLEETDMFSLRNSPVNTNGARHNSPAPTKASGKKLLISKLNASSNDEPLSAVDFVNNELLQELKSASSPDPTLQKITDELCHQLEVSLRGLDQNHKDRARVAKELAFIRKRQNEVRTQLLLERQERLAKESALKEKTTLLQELIHKKKKADDLESFINNLKLLRHDAPEPKRSKNTPHPESFTLFELKAKLAIAQARAGVPLTTHSGSLHESIAQITQELEHLEAQGSGML</sequence>
<name>A0ACC2RKB8_9FUNG</name>
<accession>A0ACC2RKB8</accession>
<gene>
    <name evidence="1" type="ORF">DSO57_1013750</name>
</gene>
<reference evidence="1" key="1">
    <citation type="submission" date="2022-04" db="EMBL/GenBank/DDBJ databases">
        <title>Genome of the entomopathogenic fungus Entomophthora muscae.</title>
        <authorList>
            <person name="Elya C."/>
            <person name="Lovett B.R."/>
            <person name="Lee E."/>
            <person name="Macias A.M."/>
            <person name="Hajek A.E."/>
            <person name="De Bivort B.L."/>
            <person name="Kasson M.T."/>
            <person name="De Fine Licht H.H."/>
            <person name="Stajich J.E."/>
        </authorList>
    </citation>
    <scope>NUCLEOTIDE SEQUENCE</scope>
    <source>
        <strain evidence="1">Berkeley</strain>
    </source>
</reference>
<proteinExistence type="predicted"/>
<comment type="caution">
    <text evidence="1">The sequence shown here is derived from an EMBL/GenBank/DDBJ whole genome shotgun (WGS) entry which is preliminary data.</text>
</comment>
<evidence type="ECO:0000313" key="2">
    <source>
        <dbReference type="Proteomes" id="UP001165960"/>
    </source>
</evidence>
<organism evidence="1 2">
    <name type="scientific">Entomophthora muscae</name>
    <dbReference type="NCBI Taxonomy" id="34485"/>
    <lineage>
        <taxon>Eukaryota</taxon>
        <taxon>Fungi</taxon>
        <taxon>Fungi incertae sedis</taxon>
        <taxon>Zoopagomycota</taxon>
        <taxon>Entomophthoromycotina</taxon>
        <taxon>Entomophthoromycetes</taxon>
        <taxon>Entomophthorales</taxon>
        <taxon>Entomophthoraceae</taxon>
        <taxon>Entomophthora</taxon>
    </lineage>
</organism>
<evidence type="ECO:0000313" key="1">
    <source>
        <dbReference type="EMBL" id="KAJ9050509.1"/>
    </source>
</evidence>